<dbReference type="PANTHER" id="PTHR30441">
    <property type="entry name" value="DUF748 DOMAIN-CONTAINING PROTEIN"/>
    <property type="match status" value="1"/>
</dbReference>
<reference evidence="1" key="1">
    <citation type="submission" date="2022-09" db="EMBL/GenBank/DDBJ databases">
        <title>Comparative genomics and taxonomic characterization of three novel marine species of genus Reichenbachiella exhibiting antioxidant and polysaccharide degradation activities.</title>
        <authorList>
            <person name="Muhammad N."/>
            <person name="Lee Y.-J."/>
            <person name="Ko J."/>
            <person name="Kim S.-G."/>
        </authorList>
    </citation>
    <scope>NUCLEOTIDE SEQUENCE</scope>
    <source>
        <strain evidence="1">BKB1-1</strain>
    </source>
</reference>
<protein>
    <submittedName>
        <fullName evidence="1">YdbH domain-containing protein</fullName>
    </submittedName>
</protein>
<dbReference type="InterPro" id="IPR052894">
    <property type="entry name" value="AsmA-related"/>
</dbReference>
<dbReference type="PANTHER" id="PTHR30441:SF8">
    <property type="entry name" value="DUF748 DOMAIN-CONTAINING PROTEIN"/>
    <property type="match status" value="1"/>
</dbReference>
<dbReference type="EMBL" id="CP106679">
    <property type="protein sequence ID" value="UXP33513.1"/>
    <property type="molecule type" value="Genomic_DNA"/>
</dbReference>
<accession>A0ABY6CSP8</accession>
<sequence length="1027" mass="116281">MKRPVRILSIIFFIIVIFTVLLEVLAKIVFHDRISHEIERIIDETLESELTFSDVNISTIRNFPTATIIIDSVLIREQGYDILRADKILLRMNPFDLLKDDFIFNTVEIIGAKFQAPVDSTGQKFMIKGKAKPDKASRTLHVHVPNILIRDAEISIYNDFKKNRIKISVSRGVFKMISSNDLISFEGNAKAVLDTMINKGSLVATDVKIAAQDASFRFGQVDQRNLFDGILKIEDAHVKVTGVLKPTGNGNIMDITLEGDESDLNNYLTILPQLKQVKLVQINPDARLSFKMKVAGYVNPINYPFIDVSFDLSNAAFEREGSRYKVHNVNLKGSYSNGSDKSPESSSLVIESGTARIDSSFVVLHGSYTNFADPYIDLDLESNLDLTELDELLDLPYFEHLKGKVKVKLALEGKLSDHAKLGQIENRRFNGRIEFMGVTGTLDSLGIKLSNLNGWIDIKNENIQFSKISGNLNQSLFTFSGSVLNFVPLIDSSSSKRTVAELKIDLQEFSIPKSTKKNGTQTSHDYTFDYSFFPKKLDLVLNFKSHKIGIGDIHIEKVKMGAHLNRDSVLLKSIEFYFENGKIMAEGKSRFKEGKGVENVLDLDIDFKYMNVNDLINKLTKNSTSKNRMSMPDNLIVHTKIKVDQLDFDHNTFTNVDVLGRYAYDTIQLKRANLDFALGQIKSHAQIVAINTLPDIVGDVAVTLVDCEIDSLKAFYRSFIMHSDSSRSKGRKKEKASPYFLRDINLHVNSPSISHHQLKLEDFDARLVLNDKNLDLTEASFKIFDGQLNLSALIERNDSLNVNTIVYLTARNVSAGDVADALPEENQKLLNSKNLQGSVNIDGMLLLTYDQNLIHQDKDFLGKIKIEFNEGKLIQFKPVTEPLKFLNDKVTDTIYVTNKDFSILFHNDEVIVPKTIFSSNITDIEFLGYHNKEISFGFDLKVSISDFLFKSQKKKRAAVDDKKATVRGINYYLSARTVNDEMEIKSLKRKEYDWQYKLLHERYRQVNFMMDQRLDSAGHSSSVNTAP</sequence>
<name>A0ABY6CSP8_9BACT</name>
<keyword evidence="2" id="KW-1185">Reference proteome</keyword>
<evidence type="ECO:0000313" key="2">
    <source>
        <dbReference type="Proteomes" id="UP001065174"/>
    </source>
</evidence>
<dbReference type="Proteomes" id="UP001065174">
    <property type="component" value="Chromosome"/>
</dbReference>
<gene>
    <name evidence="1" type="ORF">N6H18_06045</name>
</gene>
<proteinExistence type="predicted"/>
<dbReference type="RefSeq" id="WP_262310942.1">
    <property type="nucleotide sequence ID" value="NZ_CP106679.1"/>
</dbReference>
<organism evidence="1 2">
    <name type="scientific">Reichenbachiella agarivorans</name>
    <dbReference type="NCBI Taxonomy" id="2979464"/>
    <lineage>
        <taxon>Bacteria</taxon>
        <taxon>Pseudomonadati</taxon>
        <taxon>Bacteroidota</taxon>
        <taxon>Cytophagia</taxon>
        <taxon>Cytophagales</taxon>
        <taxon>Reichenbachiellaceae</taxon>
        <taxon>Reichenbachiella</taxon>
    </lineage>
</organism>
<evidence type="ECO:0000313" key="1">
    <source>
        <dbReference type="EMBL" id="UXP33513.1"/>
    </source>
</evidence>